<accession>A0A0D2FW31</accession>
<keyword evidence="2 3" id="KW-0040">ANK repeat</keyword>
<proteinExistence type="predicted"/>
<reference evidence="4 5" key="1">
    <citation type="submission" date="2015-01" db="EMBL/GenBank/DDBJ databases">
        <title>The Genome Sequence of Capronia semiimmersa CBS27337.</title>
        <authorList>
            <consortium name="The Broad Institute Genomics Platform"/>
            <person name="Cuomo C."/>
            <person name="de Hoog S."/>
            <person name="Gorbushina A."/>
            <person name="Stielow B."/>
            <person name="Teixiera M."/>
            <person name="Abouelleil A."/>
            <person name="Chapman S.B."/>
            <person name="Priest M."/>
            <person name="Young S.K."/>
            <person name="Wortman J."/>
            <person name="Nusbaum C."/>
            <person name="Birren B."/>
        </authorList>
    </citation>
    <scope>NUCLEOTIDE SEQUENCE [LARGE SCALE GENOMIC DNA]</scope>
    <source>
        <strain evidence="4 5">CBS 27337</strain>
    </source>
</reference>
<dbReference type="EMBL" id="KN846961">
    <property type="protein sequence ID" value="KIW64199.1"/>
    <property type="molecule type" value="Genomic_DNA"/>
</dbReference>
<keyword evidence="5" id="KW-1185">Reference proteome</keyword>
<evidence type="ECO:0000313" key="4">
    <source>
        <dbReference type="EMBL" id="KIW64199.1"/>
    </source>
</evidence>
<evidence type="ECO:0000256" key="2">
    <source>
        <dbReference type="ARBA" id="ARBA00023043"/>
    </source>
</evidence>
<gene>
    <name evidence="4" type="ORF">PV04_09152</name>
</gene>
<evidence type="ECO:0000256" key="3">
    <source>
        <dbReference type="PROSITE-ProRule" id="PRU00023"/>
    </source>
</evidence>
<feature type="repeat" description="ANK" evidence="3">
    <location>
        <begin position="160"/>
        <end position="193"/>
    </location>
</feature>
<dbReference type="PANTHER" id="PTHR24171">
    <property type="entry name" value="ANKYRIN REPEAT DOMAIN-CONTAINING PROTEIN 39-RELATED"/>
    <property type="match status" value="1"/>
</dbReference>
<sequence>MRSPPGPLSRATAEHDFETVKDLLESGGQDGIPQNIHPDDSVGAMRIAVEENELMIVDLFLANGMKPTGWDFISAVKQRSYSMLELLLLGGYDVNACVRDDWPPPLADALFDAELVRWLIEHGADPNARCRYDITPLSVAAGSASREVIELLFELGASVQYGQPLHCAVRANREDDIVELLLEKGASPNAVMFQDHPVSFCQFECLGLGTPLHEAARQKNDRLMQLLLKHGANPQIRNTFGEFAQVRRLPFDTAL</sequence>
<dbReference type="Pfam" id="PF12796">
    <property type="entry name" value="Ank_2"/>
    <property type="match status" value="1"/>
</dbReference>
<keyword evidence="1" id="KW-0677">Repeat</keyword>
<evidence type="ECO:0000313" key="5">
    <source>
        <dbReference type="Proteomes" id="UP000054266"/>
    </source>
</evidence>
<protein>
    <submittedName>
        <fullName evidence="4">Uncharacterized protein</fullName>
    </submittedName>
</protein>
<dbReference type="STRING" id="5601.A0A0D2FW31"/>
<dbReference type="SMART" id="SM00248">
    <property type="entry name" value="ANK"/>
    <property type="match status" value="4"/>
</dbReference>
<dbReference type="InterPro" id="IPR002110">
    <property type="entry name" value="Ankyrin_rpt"/>
</dbReference>
<organism evidence="4 5">
    <name type="scientific">Phialophora macrospora</name>
    <dbReference type="NCBI Taxonomy" id="1851006"/>
    <lineage>
        <taxon>Eukaryota</taxon>
        <taxon>Fungi</taxon>
        <taxon>Dikarya</taxon>
        <taxon>Ascomycota</taxon>
        <taxon>Pezizomycotina</taxon>
        <taxon>Eurotiomycetes</taxon>
        <taxon>Chaetothyriomycetidae</taxon>
        <taxon>Chaetothyriales</taxon>
        <taxon>Herpotrichiellaceae</taxon>
        <taxon>Phialophora</taxon>
    </lineage>
</organism>
<dbReference type="SUPFAM" id="SSF48403">
    <property type="entry name" value="Ankyrin repeat"/>
    <property type="match status" value="1"/>
</dbReference>
<evidence type="ECO:0000256" key="1">
    <source>
        <dbReference type="ARBA" id="ARBA00022737"/>
    </source>
</evidence>
<feature type="repeat" description="ANK" evidence="3">
    <location>
        <begin position="210"/>
        <end position="239"/>
    </location>
</feature>
<dbReference type="PROSITE" id="PS50297">
    <property type="entry name" value="ANK_REP_REGION"/>
    <property type="match status" value="2"/>
</dbReference>
<dbReference type="PROSITE" id="PS50088">
    <property type="entry name" value="ANK_REPEAT"/>
    <property type="match status" value="2"/>
</dbReference>
<dbReference type="Proteomes" id="UP000054266">
    <property type="component" value="Unassembled WGS sequence"/>
</dbReference>
<dbReference type="AlphaFoldDB" id="A0A0D2FW31"/>
<dbReference type="HOGENOM" id="CLU_064330_1_0_1"/>
<name>A0A0D2FW31_9EURO</name>
<dbReference type="InterPro" id="IPR036770">
    <property type="entry name" value="Ankyrin_rpt-contain_sf"/>
</dbReference>
<dbReference type="Pfam" id="PF00023">
    <property type="entry name" value="Ank"/>
    <property type="match status" value="1"/>
</dbReference>
<dbReference type="Gene3D" id="1.25.40.20">
    <property type="entry name" value="Ankyrin repeat-containing domain"/>
    <property type="match status" value="1"/>
</dbReference>